<dbReference type="SUPFAM" id="SSF47370">
    <property type="entry name" value="Bromodomain"/>
    <property type="match status" value="1"/>
</dbReference>
<dbReference type="Gene3D" id="1.20.920.10">
    <property type="entry name" value="Bromodomain-like"/>
    <property type="match status" value="1"/>
</dbReference>
<dbReference type="PRINTS" id="PR00503">
    <property type="entry name" value="BROMODOMAIN"/>
</dbReference>
<feature type="compositionally biased region" description="Low complexity" evidence="3">
    <location>
        <begin position="37"/>
        <end position="49"/>
    </location>
</feature>
<dbReference type="InterPro" id="IPR036427">
    <property type="entry name" value="Bromodomain-like_sf"/>
</dbReference>
<feature type="compositionally biased region" description="Polar residues" evidence="3">
    <location>
        <begin position="64"/>
        <end position="78"/>
    </location>
</feature>
<evidence type="ECO:0000256" key="1">
    <source>
        <dbReference type="ARBA" id="ARBA00023117"/>
    </source>
</evidence>
<feature type="domain" description="Bromo" evidence="4">
    <location>
        <begin position="213"/>
        <end position="286"/>
    </location>
</feature>
<dbReference type="EMBL" id="GGEC01020562">
    <property type="protein sequence ID" value="MBX01046.1"/>
    <property type="molecule type" value="Transcribed_RNA"/>
</dbReference>
<organism evidence="5">
    <name type="scientific">Rhizophora mucronata</name>
    <name type="common">Asiatic mangrove</name>
    <dbReference type="NCBI Taxonomy" id="61149"/>
    <lineage>
        <taxon>Eukaryota</taxon>
        <taxon>Viridiplantae</taxon>
        <taxon>Streptophyta</taxon>
        <taxon>Embryophyta</taxon>
        <taxon>Tracheophyta</taxon>
        <taxon>Spermatophyta</taxon>
        <taxon>Magnoliopsida</taxon>
        <taxon>eudicotyledons</taxon>
        <taxon>Gunneridae</taxon>
        <taxon>Pentapetalae</taxon>
        <taxon>rosids</taxon>
        <taxon>fabids</taxon>
        <taxon>Malpighiales</taxon>
        <taxon>Rhizophoraceae</taxon>
        <taxon>Rhizophora</taxon>
    </lineage>
</organism>
<sequence>MKRKRGNKRGKKKGSQEQTANEPAPIVVTLDREDNSGIDGSDSNYNNNNDDGKDEYASRMEVDTPSSTGTDQPLNVASINPDGSIDKTTGKSVGRVKVKLKTSKTLESHSDTDKSSLQLGLDKHGVVSDKMEDSGSSLPEVKMGVPGNISKKPGSIKITSFKGHSSLNVEKSSNAVAAGNDSVQQKEVKTTDQGLRYNKEELDSALLVIKKVMKMEAAEPFNVPVNPEALGIPDYFDIIDTPMDFGTICSNLEKGNKYANSEEVYKDVQYIWDNCYKYNNKGDYILDLMRRVKKNFMKYWTAAALYTEQATGADDENYMAVCSMNVFDFLDPAKFSHLIFFLMYDILVGWELIGILPFEN</sequence>
<dbReference type="PROSITE" id="PS00633">
    <property type="entry name" value="BROMODOMAIN_1"/>
    <property type="match status" value="1"/>
</dbReference>
<dbReference type="AlphaFoldDB" id="A0A2P2K5Q7"/>
<feature type="compositionally biased region" description="Basic and acidic residues" evidence="3">
    <location>
        <begin position="50"/>
        <end position="62"/>
    </location>
</feature>
<dbReference type="PANTHER" id="PTHR47809">
    <property type="entry name" value="DNA-BINDING BROMODOMAIN-CONTAINING PROTEIN"/>
    <property type="match status" value="1"/>
</dbReference>
<dbReference type="InterPro" id="IPR001487">
    <property type="entry name" value="Bromodomain"/>
</dbReference>
<evidence type="ECO:0000256" key="2">
    <source>
        <dbReference type="PROSITE-ProRule" id="PRU00035"/>
    </source>
</evidence>
<feature type="region of interest" description="Disordered" evidence="3">
    <location>
        <begin position="1"/>
        <end position="91"/>
    </location>
</feature>
<dbReference type="PANTHER" id="PTHR47809:SF2">
    <property type="entry name" value="DNA-BINDING BROMODOMAIN-CONTAINING PROTEIN"/>
    <property type="match status" value="1"/>
</dbReference>
<feature type="compositionally biased region" description="Basic residues" evidence="3">
    <location>
        <begin position="1"/>
        <end position="13"/>
    </location>
</feature>
<dbReference type="InterPro" id="IPR018359">
    <property type="entry name" value="Bromodomain_CS"/>
</dbReference>
<evidence type="ECO:0000256" key="3">
    <source>
        <dbReference type="SAM" id="MobiDB-lite"/>
    </source>
</evidence>
<dbReference type="EMBL" id="GGEC01020564">
    <property type="protein sequence ID" value="MBX01048.1"/>
    <property type="molecule type" value="Transcribed_RNA"/>
</dbReference>
<evidence type="ECO:0000313" key="5">
    <source>
        <dbReference type="EMBL" id="MBX01048.1"/>
    </source>
</evidence>
<evidence type="ECO:0000259" key="4">
    <source>
        <dbReference type="PROSITE" id="PS50014"/>
    </source>
</evidence>
<feature type="region of interest" description="Disordered" evidence="3">
    <location>
        <begin position="127"/>
        <end position="149"/>
    </location>
</feature>
<proteinExistence type="predicted"/>
<dbReference type="CDD" id="cd05494">
    <property type="entry name" value="Bromodomain_1"/>
    <property type="match status" value="1"/>
</dbReference>
<name>A0A2P2K5Q7_RHIMU</name>
<protein>
    <submittedName>
        <fullName evidence="5">Uncharacterized protein MANES_10G118700</fullName>
    </submittedName>
</protein>
<dbReference type="PROSITE" id="PS50014">
    <property type="entry name" value="BROMODOMAIN_2"/>
    <property type="match status" value="1"/>
</dbReference>
<reference evidence="5" key="1">
    <citation type="submission" date="2018-02" db="EMBL/GenBank/DDBJ databases">
        <title>Rhizophora mucronata_Transcriptome.</title>
        <authorList>
            <person name="Meera S.P."/>
            <person name="Sreeshan A."/>
            <person name="Augustine A."/>
        </authorList>
    </citation>
    <scope>NUCLEOTIDE SEQUENCE</scope>
    <source>
        <tissue evidence="5">Leaf</tissue>
    </source>
</reference>
<dbReference type="Pfam" id="PF00439">
    <property type="entry name" value="Bromodomain"/>
    <property type="match status" value="1"/>
</dbReference>
<dbReference type="SMART" id="SM00297">
    <property type="entry name" value="BROMO"/>
    <property type="match status" value="1"/>
</dbReference>
<keyword evidence="1 2" id="KW-0103">Bromodomain</keyword>
<accession>A0A2P2K5Q7</accession>